<feature type="region of interest" description="Disordered" evidence="9">
    <location>
        <begin position="234"/>
        <end position="253"/>
    </location>
</feature>
<sequence>MADSKLTSSESSATTLPTPPPPPPPTSGTGINSSPDNETAFDRWNRKLRMTTGLGLQSSEERQGWLLSRCRGWKDDLVETSPVVRYLLQHISTLPVPDSQPSSGETSQPSASISLPINCGICSPVRSAGLFSPNELNPSTPTGGQIKLCAESLASKGHLEDVLSHELIHAYDHGRFAIDWTNLRHIACTEIRANALSGDCKWTREVDRHNFNFARQRQICARRRAILSVAQHISAGSPQPGNGDETSSSAALASKQAEEVVDQVWSSCWNDTRPFDEIY</sequence>
<reference evidence="11" key="4">
    <citation type="submission" date="2025-05" db="UniProtKB">
        <authorList>
            <consortium name="EnsemblFungi"/>
        </authorList>
    </citation>
    <scope>IDENTIFICATION</scope>
    <source>
        <strain evidence="11">isolate 1-1 / race 1 (BBBD)</strain>
    </source>
</reference>
<dbReference type="GO" id="GO:0046872">
    <property type="term" value="F:metal ion binding"/>
    <property type="evidence" value="ECO:0007669"/>
    <property type="project" value="UniProtKB-KW"/>
</dbReference>
<evidence type="ECO:0000313" key="12">
    <source>
        <dbReference type="Proteomes" id="UP000005240"/>
    </source>
</evidence>
<dbReference type="OMA" id="RLAGCEF"/>
<evidence type="ECO:0000256" key="7">
    <source>
        <dbReference type="ARBA" id="ARBA00023049"/>
    </source>
</evidence>
<dbReference type="AlphaFoldDB" id="A0A0C4F008"/>
<comment type="subcellular location">
    <subcellularLocation>
        <location evidence="1 8">Mitochondrion inner membrane</location>
        <topology evidence="1 8">Peripheral membrane protein</topology>
        <orientation evidence="1 8">Intermembrane side</orientation>
    </subcellularLocation>
</comment>
<dbReference type="GO" id="GO:0005743">
    <property type="term" value="C:mitochondrial inner membrane"/>
    <property type="evidence" value="ECO:0007669"/>
    <property type="project" value="UniProtKB-SubCell"/>
</dbReference>
<evidence type="ECO:0000256" key="5">
    <source>
        <dbReference type="ARBA" id="ARBA00022723"/>
    </source>
</evidence>
<accession>A0A0C4F008</accession>
<comment type="function">
    <text evidence="8">Has a dual role in the assembly of mitochondrial ATPase.</text>
</comment>
<evidence type="ECO:0000256" key="1">
    <source>
        <dbReference type="ARBA" id="ARBA00004137"/>
    </source>
</evidence>
<dbReference type="InterPro" id="IPR019165">
    <property type="entry name" value="Peptidase_M76_ATP23"/>
</dbReference>
<keyword evidence="7 8" id="KW-0482">Metalloprotease</keyword>
<evidence type="ECO:0000313" key="10">
    <source>
        <dbReference type="EMBL" id="OAV97032.1"/>
    </source>
</evidence>
<comment type="similarity">
    <text evidence="2 8">Belongs to the peptidase M76 family.</text>
</comment>
<evidence type="ECO:0000256" key="3">
    <source>
        <dbReference type="ARBA" id="ARBA00014615"/>
    </source>
</evidence>
<evidence type="ECO:0000313" key="11">
    <source>
        <dbReference type="EnsemblFungi" id="PTTG_06422-t43_1-p1"/>
    </source>
</evidence>
<dbReference type="GO" id="GO:0034982">
    <property type="term" value="P:mitochondrial protein processing"/>
    <property type="evidence" value="ECO:0007669"/>
    <property type="project" value="TreeGrafter"/>
</dbReference>
<reference evidence="11 12" key="3">
    <citation type="journal article" date="2017" name="G3 (Bethesda)">
        <title>Comparative analysis highlights variable genome content of wheat rusts and divergence of the mating loci.</title>
        <authorList>
            <person name="Cuomo C.A."/>
            <person name="Bakkeren G."/>
            <person name="Khalil H.B."/>
            <person name="Panwar V."/>
            <person name="Joly D."/>
            <person name="Linning R."/>
            <person name="Sakthikumar S."/>
            <person name="Song X."/>
            <person name="Adiconis X."/>
            <person name="Fan L."/>
            <person name="Goldberg J.M."/>
            <person name="Levin J.Z."/>
            <person name="Young S."/>
            <person name="Zeng Q."/>
            <person name="Anikster Y."/>
            <person name="Bruce M."/>
            <person name="Wang M."/>
            <person name="Yin C."/>
            <person name="McCallum B."/>
            <person name="Szabo L.J."/>
            <person name="Hulbert S."/>
            <person name="Chen X."/>
            <person name="Fellers J.P."/>
        </authorList>
    </citation>
    <scope>NUCLEOTIDE SEQUENCE</scope>
    <source>
        <strain evidence="11">isolate 1-1 / race 1 (BBBD)</strain>
        <strain evidence="12">Isolate 1-1 / race 1 (BBBD)</strain>
    </source>
</reference>
<evidence type="ECO:0000256" key="2">
    <source>
        <dbReference type="ARBA" id="ARBA00009915"/>
    </source>
</evidence>
<dbReference type="OrthoDB" id="285308at2759"/>
<keyword evidence="8" id="KW-0496">Mitochondrion</keyword>
<keyword evidence="6 8" id="KW-0378">Hydrolase</keyword>
<reference evidence="10" key="1">
    <citation type="submission" date="2009-11" db="EMBL/GenBank/DDBJ databases">
        <authorList>
            <consortium name="The Broad Institute Genome Sequencing Platform"/>
            <person name="Ward D."/>
            <person name="Feldgarden M."/>
            <person name="Earl A."/>
            <person name="Young S.K."/>
            <person name="Zeng Q."/>
            <person name="Koehrsen M."/>
            <person name="Alvarado L."/>
            <person name="Berlin A."/>
            <person name="Bochicchio J."/>
            <person name="Borenstein D."/>
            <person name="Chapman S.B."/>
            <person name="Chen Z."/>
            <person name="Engels R."/>
            <person name="Freedman E."/>
            <person name="Gellesch M."/>
            <person name="Goldberg J."/>
            <person name="Griggs A."/>
            <person name="Gujja S."/>
            <person name="Heilman E."/>
            <person name="Heiman D."/>
            <person name="Hepburn T."/>
            <person name="Howarth C."/>
            <person name="Jen D."/>
            <person name="Larson L."/>
            <person name="Lewis B."/>
            <person name="Mehta T."/>
            <person name="Park D."/>
            <person name="Pearson M."/>
            <person name="Roberts A."/>
            <person name="Saif S."/>
            <person name="Shea T."/>
            <person name="Shenoy N."/>
            <person name="Sisk P."/>
            <person name="Stolte C."/>
            <person name="Sykes S."/>
            <person name="Thomson T."/>
            <person name="Walk T."/>
            <person name="White J."/>
            <person name="Yandava C."/>
            <person name="Izard J."/>
            <person name="Baranova O.V."/>
            <person name="Blanton J.M."/>
            <person name="Tanner A.C."/>
            <person name="Dewhirst F.E."/>
            <person name="Haas B."/>
            <person name="Nusbaum C."/>
            <person name="Birren B."/>
        </authorList>
    </citation>
    <scope>NUCLEOTIDE SEQUENCE [LARGE SCALE GENOMIC DNA]</scope>
    <source>
        <strain evidence="10">1-1 BBBD Race 1</strain>
    </source>
</reference>
<keyword evidence="8" id="KW-0472">Membrane</keyword>
<keyword evidence="5 8" id="KW-0479">Metal-binding</keyword>
<evidence type="ECO:0000256" key="8">
    <source>
        <dbReference type="RuleBase" id="RU364057"/>
    </source>
</evidence>
<dbReference type="PANTHER" id="PTHR21711:SF0">
    <property type="entry name" value="MITOCHONDRIAL INNER MEMBRANE PROTEASE ATP23 HOMOLOG"/>
    <property type="match status" value="1"/>
</dbReference>
<feature type="compositionally biased region" description="Pro residues" evidence="9">
    <location>
        <begin position="17"/>
        <end position="26"/>
    </location>
</feature>
<keyword evidence="12" id="KW-1185">Reference proteome</keyword>
<dbReference type="EC" id="3.4.24.-" evidence="8"/>
<keyword evidence="8" id="KW-0999">Mitochondrion inner membrane</keyword>
<gene>
    <name evidence="10" type="ORF">PTTG_06422</name>
</gene>
<dbReference type="PANTHER" id="PTHR21711">
    <property type="entry name" value="MITOCHONDRIAL INNER MEMBRANE PROTEASE"/>
    <property type="match status" value="1"/>
</dbReference>
<evidence type="ECO:0000256" key="4">
    <source>
        <dbReference type="ARBA" id="ARBA00022670"/>
    </source>
</evidence>
<dbReference type="GO" id="GO:0033615">
    <property type="term" value="P:mitochondrial proton-transporting ATP synthase complex assembly"/>
    <property type="evidence" value="ECO:0007669"/>
    <property type="project" value="TreeGrafter"/>
</dbReference>
<keyword evidence="4 8" id="KW-0645">Protease</keyword>
<dbReference type="EnsemblFungi" id="PTTG_06422-t43_1">
    <property type="protein sequence ID" value="PTTG_06422-t43_1-p1"/>
    <property type="gene ID" value="PTTG_06422"/>
</dbReference>
<dbReference type="EMBL" id="ADAS02000015">
    <property type="protein sequence ID" value="OAV97032.1"/>
    <property type="molecule type" value="Genomic_DNA"/>
</dbReference>
<dbReference type="Pfam" id="PF09768">
    <property type="entry name" value="Peptidase_M76"/>
    <property type="match status" value="2"/>
</dbReference>
<reference evidence="10" key="2">
    <citation type="submission" date="2016-05" db="EMBL/GenBank/DDBJ databases">
        <title>Comparative analysis highlights variable genome content of wheat rusts and divergence of the mating loci.</title>
        <authorList>
            <person name="Cuomo C.A."/>
            <person name="Bakkeren G."/>
            <person name="Szabo L."/>
            <person name="Khalil H."/>
            <person name="Joly D."/>
            <person name="Goldberg J."/>
            <person name="Young S."/>
            <person name="Zeng Q."/>
            <person name="Fellers J."/>
        </authorList>
    </citation>
    <scope>NUCLEOTIDE SEQUENCE [LARGE SCALE GENOMIC DNA]</scope>
    <source>
        <strain evidence="10">1-1 BBBD Race 1</strain>
    </source>
</reference>
<protein>
    <recommendedName>
        <fullName evidence="3 8">Mitochondrial inner membrane protease ATP23</fullName>
        <ecNumber evidence="8">3.4.24.-</ecNumber>
    </recommendedName>
</protein>
<dbReference type="VEuPathDB" id="FungiDB:PTTG_06422"/>
<dbReference type="GO" id="GO:0004222">
    <property type="term" value="F:metalloendopeptidase activity"/>
    <property type="evidence" value="ECO:0007669"/>
    <property type="project" value="InterPro"/>
</dbReference>
<feature type="compositionally biased region" description="Low complexity" evidence="9">
    <location>
        <begin position="7"/>
        <end position="16"/>
    </location>
</feature>
<dbReference type="Proteomes" id="UP000005240">
    <property type="component" value="Unassembled WGS sequence"/>
</dbReference>
<feature type="compositionally biased region" description="Polar residues" evidence="9">
    <location>
        <begin position="234"/>
        <end position="251"/>
    </location>
</feature>
<feature type="region of interest" description="Disordered" evidence="9">
    <location>
        <begin position="1"/>
        <end position="39"/>
    </location>
</feature>
<evidence type="ECO:0000256" key="6">
    <source>
        <dbReference type="ARBA" id="ARBA00022801"/>
    </source>
</evidence>
<organism evidence="10">
    <name type="scientific">Puccinia triticina (isolate 1-1 / race 1 (BBBD))</name>
    <name type="common">Brown leaf rust fungus</name>
    <dbReference type="NCBI Taxonomy" id="630390"/>
    <lineage>
        <taxon>Eukaryota</taxon>
        <taxon>Fungi</taxon>
        <taxon>Dikarya</taxon>
        <taxon>Basidiomycota</taxon>
        <taxon>Pucciniomycotina</taxon>
        <taxon>Pucciniomycetes</taxon>
        <taxon>Pucciniales</taxon>
        <taxon>Pucciniaceae</taxon>
        <taxon>Puccinia</taxon>
    </lineage>
</organism>
<evidence type="ECO:0000256" key="9">
    <source>
        <dbReference type="SAM" id="MobiDB-lite"/>
    </source>
</evidence>
<proteinExistence type="inferred from homology"/>
<name>A0A0C4F008_PUCT1</name>